<dbReference type="InterPro" id="IPR000515">
    <property type="entry name" value="MetI-like"/>
</dbReference>
<sequence length="610" mass="66326">MTSESLPDIAPLHRRLSGAWRALFAPDWKRSWPILVPLLFLGIFFVYPVADLLLLSFRAPDGALSLDQYAKVATTPVYSQVFFITFKIAIMVTVLCVAFGYPVAYFLANTTPKIRGRLILLVLVPFWTSFLVRTFSWMIILSYNGPAHSAVRFLLGDEAKVKLIYNMTGVMIGTTQALMPLAILVMTGAMQNIDRNLVDAAATMGARRGQAFWRIYFPLSMPGVAAAALLTFVTSLGFFITPALLGSPGETMIAQIILTQIQELLNWRLAGALSLILLIIALVVFAVQDRLIGSTGSTQSATATEDITALSRFLGRIGQATLAVPGWLTDKVADLIEQIRPPRADRPVRPVMQWVLRGFVTLVVLFLASPALVVIPVSFTAGNFIALPPEGFSLRWYETYLGSTLWTQATVLSLVIAMLAGILTTVLGTAAAFVLVRRQLFAKRLVLALFLSPLIVPRMVTAVALFYLFAKIGLIGTITGLVIGHTILALPYVVVTVMSVLKSYDVRLDQAAATLGASPLRVLSQVTLPLLKVGIISAFLFAFVTSFDELTIALFTSAGTVTTLPKAMWSDLILQANPTLAAVSTVILIIATVAVLCSEAVQRRARRYSK</sequence>
<dbReference type="EMBL" id="FWFR01000003">
    <property type="protein sequence ID" value="SLN71824.1"/>
    <property type="molecule type" value="Genomic_DNA"/>
</dbReference>
<evidence type="ECO:0000256" key="7">
    <source>
        <dbReference type="ARBA" id="ARBA00023136"/>
    </source>
</evidence>
<dbReference type="Proteomes" id="UP000193200">
    <property type="component" value="Unassembled WGS sequence"/>
</dbReference>
<dbReference type="PROSITE" id="PS50928">
    <property type="entry name" value="ABC_TM1"/>
    <property type="match status" value="2"/>
</dbReference>
<keyword evidence="4" id="KW-1003">Cell membrane</keyword>
<evidence type="ECO:0000256" key="6">
    <source>
        <dbReference type="ARBA" id="ARBA00022989"/>
    </source>
</evidence>
<gene>
    <name evidence="10" type="primary">potH_5</name>
    <name evidence="10" type="ORF">OCH7691_03402</name>
</gene>
<feature type="transmembrane region" description="Helical" evidence="8">
    <location>
        <begin position="359"/>
        <end position="385"/>
    </location>
</feature>
<feature type="transmembrane region" description="Helical" evidence="8">
    <location>
        <begin position="475"/>
        <end position="501"/>
    </location>
</feature>
<dbReference type="InParanoid" id="A0A1Y5TT70"/>
<keyword evidence="5 8" id="KW-0812">Transmembrane</keyword>
<dbReference type="RefSeq" id="WP_085884749.1">
    <property type="nucleotide sequence ID" value="NZ_FWFR01000003.1"/>
</dbReference>
<evidence type="ECO:0000259" key="9">
    <source>
        <dbReference type="PROSITE" id="PS50928"/>
    </source>
</evidence>
<organism evidence="10 11">
    <name type="scientific">Oceanibacterium hippocampi</name>
    <dbReference type="NCBI Taxonomy" id="745714"/>
    <lineage>
        <taxon>Bacteria</taxon>
        <taxon>Pseudomonadati</taxon>
        <taxon>Pseudomonadota</taxon>
        <taxon>Alphaproteobacteria</taxon>
        <taxon>Sneathiellales</taxon>
        <taxon>Sneathiellaceae</taxon>
        <taxon>Oceanibacterium</taxon>
    </lineage>
</organism>
<evidence type="ECO:0000256" key="8">
    <source>
        <dbReference type="RuleBase" id="RU363032"/>
    </source>
</evidence>
<keyword evidence="7 8" id="KW-0472">Membrane</keyword>
<feature type="transmembrane region" description="Helical" evidence="8">
    <location>
        <begin position="522"/>
        <end position="544"/>
    </location>
</feature>
<dbReference type="FunCoup" id="A0A1Y5TT70">
    <property type="interactions" value="135"/>
</dbReference>
<feature type="domain" description="ABC transmembrane type-1" evidence="9">
    <location>
        <begin position="82"/>
        <end position="288"/>
    </location>
</feature>
<name>A0A1Y5TT70_9PROT</name>
<dbReference type="OrthoDB" id="9807047at2"/>
<keyword evidence="11" id="KW-1185">Reference proteome</keyword>
<dbReference type="CDD" id="cd06261">
    <property type="entry name" value="TM_PBP2"/>
    <property type="match status" value="2"/>
</dbReference>
<feature type="transmembrane region" description="Helical" evidence="8">
    <location>
        <begin position="405"/>
        <end position="435"/>
    </location>
</feature>
<evidence type="ECO:0000256" key="1">
    <source>
        <dbReference type="ARBA" id="ARBA00004651"/>
    </source>
</evidence>
<feature type="transmembrane region" description="Helical" evidence="8">
    <location>
        <begin position="77"/>
        <end position="106"/>
    </location>
</feature>
<feature type="transmembrane region" description="Helical" evidence="8">
    <location>
        <begin position="447"/>
        <end position="469"/>
    </location>
</feature>
<dbReference type="Gene3D" id="1.10.3720.10">
    <property type="entry name" value="MetI-like"/>
    <property type="match status" value="2"/>
</dbReference>
<evidence type="ECO:0000256" key="2">
    <source>
        <dbReference type="ARBA" id="ARBA00007069"/>
    </source>
</evidence>
<comment type="similarity">
    <text evidence="2">Belongs to the binding-protein-dependent transport system permease family. CysTW subfamily.</text>
</comment>
<dbReference type="SUPFAM" id="SSF161098">
    <property type="entry name" value="MetI-like"/>
    <property type="match status" value="2"/>
</dbReference>
<comment type="subcellular location">
    <subcellularLocation>
        <location evidence="1 8">Cell membrane</location>
        <topology evidence="1 8">Multi-pass membrane protein</topology>
    </subcellularLocation>
</comment>
<feature type="transmembrane region" description="Helical" evidence="8">
    <location>
        <begin position="163"/>
        <end position="185"/>
    </location>
</feature>
<evidence type="ECO:0000256" key="3">
    <source>
        <dbReference type="ARBA" id="ARBA00022448"/>
    </source>
</evidence>
<feature type="transmembrane region" description="Helical" evidence="8">
    <location>
        <begin position="34"/>
        <end position="57"/>
    </location>
</feature>
<dbReference type="GO" id="GO:0005886">
    <property type="term" value="C:plasma membrane"/>
    <property type="evidence" value="ECO:0007669"/>
    <property type="project" value="UniProtKB-SubCell"/>
</dbReference>
<proteinExistence type="inferred from homology"/>
<dbReference type="GO" id="GO:0055085">
    <property type="term" value="P:transmembrane transport"/>
    <property type="evidence" value="ECO:0007669"/>
    <property type="project" value="InterPro"/>
</dbReference>
<dbReference type="PANTHER" id="PTHR42929">
    <property type="entry name" value="INNER MEMBRANE ABC TRANSPORTER PERMEASE PROTEIN YDCU-RELATED-RELATED"/>
    <property type="match status" value="1"/>
</dbReference>
<feature type="transmembrane region" description="Helical" evidence="8">
    <location>
        <begin position="579"/>
        <end position="601"/>
    </location>
</feature>
<feature type="transmembrane region" description="Helical" evidence="8">
    <location>
        <begin position="265"/>
        <end position="287"/>
    </location>
</feature>
<reference evidence="10 11" key="1">
    <citation type="submission" date="2017-03" db="EMBL/GenBank/DDBJ databases">
        <authorList>
            <person name="Afonso C.L."/>
            <person name="Miller P.J."/>
            <person name="Scott M.A."/>
            <person name="Spackman E."/>
            <person name="Goraichik I."/>
            <person name="Dimitrov K.M."/>
            <person name="Suarez D.L."/>
            <person name="Swayne D.E."/>
        </authorList>
    </citation>
    <scope>NUCLEOTIDE SEQUENCE [LARGE SCALE GENOMIC DNA]</scope>
    <source>
        <strain evidence="10 11">CECT 7691</strain>
    </source>
</reference>
<evidence type="ECO:0000256" key="5">
    <source>
        <dbReference type="ARBA" id="ARBA00022692"/>
    </source>
</evidence>
<evidence type="ECO:0000313" key="11">
    <source>
        <dbReference type="Proteomes" id="UP000193200"/>
    </source>
</evidence>
<feature type="domain" description="ABC transmembrane type-1" evidence="9">
    <location>
        <begin position="410"/>
        <end position="598"/>
    </location>
</feature>
<evidence type="ECO:0000313" key="10">
    <source>
        <dbReference type="EMBL" id="SLN71824.1"/>
    </source>
</evidence>
<feature type="transmembrane region" description="Helical" evidence="8">
    <location>
        <begin position="224"/>
        <end position="245"/>
    </location>
</feature>
<dbReference type="PANTHER" id="PTHR42929:SF5">
    <property type="entry name" value="ABC TRANSPORTER PERMEASE PROTEIN"/>
    <property type="match status" value="1"/>
</dbReference>
<keyword evidence="6 8" id="KW-1133">Transmembrane helix</keyword>
<dbReference type="AlphaFoldDB" id="A0A1Y5TT70"/>
<dbReference type="Pfam" id="PF00528">
    <property type="entry name" value="BPD_transp_1"/>
    <property type="match status" value="2"/>
</dbReference>
<keyword evidence="3 8" id="KW-0813">Transport</keyword>
<accession>A0A1Y5TT70</accession>
<evidence type="ECO:0000256" key="4">
    <source>
        <dbReference type="ARBA" id="ARBA00022475"/>
    </source>
</evidence>
<protein>
    <submittedName>
        <fullName evidence="10">Putrescine transport system permease protein PotH</fullName>
    </submittedName>
</protein>
<dbReference type="InterPro" id="IPR035906">
    <property type="entry name" value="MetI-like_sf"/>
</dbReference>
<feature type="transmembrane region" description="Helical" evidence="8">
    <location>
        <begin position="118"/>
        <end position="143"/>
    </location>
</feature>